<evidence type="ECO:0000313" key="2">
    <source>
        <dbReference type="EMBL" id="VEU21678.1"/>
    </source>
</evidence>
<evidence type="ECO:0000259" key="1">
    <source>
        <dbReference type="PROSITE" id="PS51321"/>
    </source>
</evidence>
<feature type="domain" description="TFIIS central" evidence="1">
    <location>
        <begin position="34"/>
        <end position="152"/>
    </location>
</feature>
<evidence type="ECO:0000313" key="3">
    <source>
        <dbReference type="Proteomes" id="UP000290900"/>
    </source>
</evidence>
<accession>A0A448YLD4</accession>
<protein>
    <submittedName>
        <fullName evidence="2">DEKNAAC102651</fullName>
    </submittedName>
</protein>
<dbReference type="EMBL" id="CAACVR010000012">
    <property type="protein sequence ID" value="VEU21678.1"/>
    <property type="molecule type" value="Genomic_DNA"/>
</dbReference>
<dbReference type="Proteomes" id="UP000290900">
    <property type="component" value="Unassembled WGS sequence"/>
</dbReference>
<dbReference type="InterPro" id="IPR036575">
    <property type="entry name" value="TFIIS_cen_dom_sf"/>
</dbReference>
<dbReference type="AlphaFoldDB" id="A0A448YLD4"/>
<keyword evidence="3" id="KW-1185">Reference proteome</keyword>
<dbReference type="PROSITE" id="PS51321">
    <property type="entry name" value="TFIIS_CENTRAL"/>
    <property type="match status" value="1"/>
</dbReference>
<dbReference type="Pfam" id="PF07500">
    <property type="entry name" value="TFIIS_M"/>
    <property type="match status" value="1"/>
</dbReference>
<gene>
    <name evidence="2" type="ORF">BRENAR_LOCUS2411</name>
</gene>
<reference evidence="2 3" key="1">
    <citation type="submission" date="2018-12" db="EMBL/GenBank/DDBJ databases">
        <authorList>
            <person name="Tiukova I."/>
            <person name="Dainat J."/>
        </authorList>
    </citation>
    <scope>NUCLEOTIDE SEQUENCE [LARGE SCALE GENOMIC DNA]</scope>
</reference>
<dbReference type="OrthoDB" id="44867at2759"/>
<dbReference type="GO" id="GO:0006351">
    <property type="term" value="P:DNA-templated transcription"/>
    <property type="evidence" value="ECO:0007669"/>
    <property type="project" value="InterPro"/>
</dbReference>
<dbReference type="SUPFAM" id="SSF46942">
    <property type="entry name" value="Elongation factor TFIIS domain 2"/>
    <property type="match status" value="1"/>
</dbReference>
<proteinExistence type="predicted"/>
<dbReference type="InParanoid" id="A0A448YLD4"/>
<dbReference type="InterPro" id="IPR003618">
    <property type="entry name" value="TFIIS_cen_dom"/>
</dbReference>
<sequence length="182" mass="21054">MARKTRNSVKSKVVEVDNNGIGIGDSPTDLWEKTRAACKMGMVKAFLKIIKAGDVEKKKYEPEELADTYEQNLYGRYKSNMNHYKGRFRKDLIAMRNPDTEFAAYLLEGRMSMEEFCTLKEEGLISKKQKRENNRLLERELRNSITEKPPEKLSDVPNQNTIVRDKWGISESAAKVDPRFDN</sequence>
<organism evidence="2 3">
    <name type="scientific">Brettanomyces naardenensis</name>
    <name type="common">Yeast</name>
    <dbReference type="NCBI Taxonomy" id="13370"/>
    <lineage>
        <taxon>Eukaryota</taxon>
        <taxon>Fungi</taxon>
        <taxon>Dikarya</taxon>
        <taxon>Ascomycota</taxon>
        <taxon>Saccharomycotina</taxon>
        <taxon>Pichiomycetes</taxon>
        <taxon>Pichiales</taxon>
        <taxon>Pichiaceae</taxon>
        <taxon>Brettanomyces</taxon>
    </lineage>
</organism>
<name>A0A448YLD4_BRENA</name>